<accession>A0A1F5YEX1</accession>
<proteinExistence type="predicted"/>
<reference evidence="1 2" key="1">
    <citation type="journal article" date="2016" name="Nat. Commun.">
        <title>Thousands of microbial genomes shed light on interconnected biogeochemical processes in an aquifer system.</title>
        <authorList>
            <person name="Anantharaman K."/>
            <person name="Brown C.T."/>
            <person name="Hug L.A."/>
            <person name="Sharon I."/>
            <person name="Castelle C.J."/>
            <person name="Probst A.J."/>
            <person name="Thomas B.C."/>
            <person name="Singh A."/>
            <person name="Wilkins M.J."/>
            <person name="Karaoz U."/>
            <person name="Brodie E.L."/>
            <person name="Williams K.H."/>
            <person name="Hubbard S.S."/>
            <person name="Banfield J.F."/>
        </authorList>
    </citation>
    <scope>NUCLEOTIDE SEQUENCE [LARGE SCALE GENOMIC DNA]</scope>
</reference>
<organism evidence="1 2">
    <name type="scientific">Candidatus Gottesmanbacteria bacterium RBG_16_38_7b</name>
    <dbReference type="NCBI Taxonomy" id="1798372"/>
    <lineage>
        <taxon>Bacteria</taxon>
        <taxon>Candidatus Gottesmaniibacteriota</taxon>
    </lineage>
</organism>
<dbReference type="InterPro" id="IPR003737">
    <property type="entry name" value="GlcNAc_PI_deacetylase-related"/>
</dbReference>
<gene>
    <name evidence="1" type="ORF">A2153_00160</name>
</gene>
<comment type="caution">
    <text evidence="1">The sequence shown here is derived from an EMBL/GenBank/DDBJ whole genome shotgun (WGS) entry which is preliminary data.</text>
</comment>
<dbReference type="InterPro" id="IPR024078">
    <property type="entry name" value="LmbE-like_dom_sf"/>
</dbReference>
<dbReference type="PANTHER" id="PTHR12993">
    <property type="entry name" value="N-ACETYLGLUCOSAMINYL-PHOSPHATIDYLINOSITOL DE-N-ACETYLASE-RELATED"/>
    <property type="match status" value="1"/>
</dbReference>
<dbReference type="Gene3D" id="3.40.50.10320">
    <property type="entry name" value="LmbE-like"/>
    <property type="match status" value="1"/>
</dbReference>
<dbReference type="GO" id="GO:0016811">
    <property type="term" value="F:hydrolase activity, acting on carbon-nitrogen (but not peptide) bonds, in linear amides"/>
    <property type="evidence" value="ECO:0007669"/>
    <property type="project" value="TreeGrafter"/>
</dbReference>
<evidence type="ECO:0000313" key="2">
    <source>
        <dbReference type="Proteomes" id="UP000177396"/>
    </source>
</evidence>
<name>A0A1F5YEX1_9BACT</name>
<dbReference type="EMBL" id="MFJB01000089">
    <property type="protein sequence ID" value="OGF98714.1"/>
    <property type="molecule type" value="Genomic_DNA"/>
</dbReference>
<dbReference type="Proteomes" id="UP000177396">
    <property type="component" value="Unassembled WGS sequence"/>
</dbReference>
<protein>
    <submittedName>
        <fullName evidence="1">Uncharacterized protein</fullName>
    </submittedName>
</protein>
<evidence type="ECO:0000313" key="1">
    <source>
        <dbReference type="EMBL" id="OGF98714.1"/>
    </source>
</evidence>
<sequence length="143" mass="15750">MFNYMKHKKVLAIFAHPDDVEQFCGGTLILLRQAGYQILITALTSGECGTTTLNSLEIAKIRDKEAKRGTKIIGADYQCLKVTDGIVGYYPGRLAHSLTGQPYLYHSDPQGLISEDGQIVRVNTIVDISSVIEKKIIAFSSMI</sequence>
<dbReference type="PANTHER" id="PTHR12993:SF11">
    <property type="entry name" value="N-ACETYLGLUCOSAMINYL-PHOSPHATIDYLINOSITOL DE-N-ACETYLASE"/>
    <property type="match status" value="1"/>
</dbReference>
<dbReference type="SUPFAM" id="SSF102588">
    <property type="entry name" value="LmbE-like"/>
    <property type="match status" value="1"/>
</dbReference>
<dbReference type="Pfam" id="PF02585">
    <property type="entry name" value="PIG-L"/>
    <property type="match status" value="1"/>
</dbReference>
<dbReference type="AlphaFoldDB" id="A0A1F5YEX1"/>